<proteinExistence type="inferred from homology"/>
<protein>
    <recommendedName>
        <fullName evidence="3">Nuclease SbcCD subunit C</fullName>
    </recommendedName>
</protein>
<evidence type="ECO:0000259" key="4">
    <source>
        <dbReference type="Pfam" id="PF13476"/>
    </source>
</evidence>
<evidence type="ECO:0000256" key="3">
    <source>
        <dbReference type="ARBA" id="ARBA00013368"/>
    </source>
</evidence>
<name>A0ABU5CJ63_9BACI</name>
<comment type="similarity">
    <text evidence="1">Belongs to the SMC family. SbcC subfamily.</text>
</comment>
<evidence type="ECO:0000256" key="2">
    <source>
        <dbReference type="ARBA" id="ARBA00011322"/>
    </source>
</evidence>
<dbReference type="RefSeq" id="WP_320384820.1">
    <property type="nucleotide sequence ID" value="NZ_JAROCA020000001.1"/>
</dbReference>
<feature type="domain" description="Rad50/SbcC-type AAA" evidence="4">
    <location>
        <begin position="5"/>
        <end position="208"/>
    </location>
</feature>
<sequence length="358" mass="41363">MKPLKLTLTAFGPYKDKEIVDFTKLEDHSLFIISGKTGAGKTTIFDGICFALYGSASGSDRENMSMLRSDFADDDVHTSVELVFELNRRTYRIKRQLGHIKHGNKTKTGEKYEFYEQKDGKEIPCVDRQIVSDINQKVESLLGLTQDQFKQIVMLPQGEFRKLLTSETENKETILRKIFKTKPYQEIAERLKTKRDLAAQAYQVAKDKQDSYLQGIQNVLPVREDSQLQKVLQEEYYNGQQVLLGLDEEIAHYHKQIEVDKEKYESAYQMHGKKQTIYYEAKNTNEQFDRLEEKTQRLAVLSKQETSIRQKENRLAEALRASKITPFERQVADASKEETNKIANRNQAVAALEKAEKT</sequence>
<dbReference type="SUPFAM" id="SSF52540">
    <property type="entry name" value="P-loop containing nucleoside triphosphate hydrolases"/>
    <property type="match status" value="1"/>
</dbReference>
<organism evidence="5 6">
    <name type="scientific">Tigheibacillus jepli</name>
    <dbReference type="NCBI Taxonomy" id="3035914"/>
    <lineage>
        <taxon>Bacteria</taxon>
        <taxon>Bacillati</taxon>
        <taxon>Bacillota</taxon>
        <taxon>Bacilli</taxon>
        <taxon>Bacillales</taxon>
        <taxon>Bacillaceae</taxon>
        <taxon>Tigheibacillus</taxon>
    </lineage>
</organism>
<dbReference type="Pfam" id="PF13476">
    <property type="entry name" value="AAA_23"/>
    <property type="match status" value="1"/>
</dbReference>
<comment type="subunit">
    <text evidence="2">Heterodimer of SbcC and SbcD.</text>
</comment>
<accession>A0ABU5CJ63</accession>
<comment type="caution">
    <text evidence="5">The sequence shown here is derived from an EMBL/GenBank/DDBJ whole genome shotgun (WGS) entry which is preliminary data.</text>
</comment>
<evidence type="ECO:0000256" key="1">
    <source>
        <dbReference type="ARBA" id="ARBA00006930"/>
    </source>
</evidence>
<gene>
    <name evidence="5" type="ORF">P5G51_014220</name>
</gene>
<dbReference type="PANTHER" id="PTHR32114">
    <property type="entry name" value="ABC TRANSPORTER ABCH.3"/>
    <property type="match status" value="1"/>
</dbReference>
<dbReference type="EMBL" id="JAROCA020000001">
    <property type="protein sequence ID" value="MDY0406393.1"/>
    <property type="molecule type" value="Genomic_DNA"/>
</dbReference>
<dbReference type="Proteomes" id="UP001228376">
    <property type="component" value="Unassembled WGS sequence"/>
</dbReference>
<reference evidence="5 6" key="1">
    <citation type="submission" date="2023-10" db="EMBL/GenBank/DDBJ databases">
        <title>179-bfca-hs.</title>
        <authorList>
            <person name="Miliotis G."/>
            <person name="Sengupta P."/>
            <person name="Hameed A."/>
            <person name="Chuvochina M."/>
            <person name="Mcdonagh F."/>
            <person name="Simpson A.C."/>
            <person name="Singh N.K."/>
            <person name="Rekha P.D."/>
            <person name="Raman K."/>
            <person name="Hugenholtz P."/>
            <person name="Venkateswaran K."/>
        </authorList>
    </citation>
    <scope>NUCLEOTIDE SEQUENCE [LARGE SCALE GENOMIC DNA]</scope>
    <source>
        <strain evidence="5 6">179-BFC-A-HS</strain>
    </source>
</reference>
<dbReference type="InterPro" id="IPR038729">
    <property type="entry name" value="Rad50/SbcC_AAA"/>
</dbReference>
<evidence type="ECO:0000313" key="5">
    <source>
        <dbReference type="EMBL" id="MDY0406393.1"/>
    </source>
</evidence>
<evidence type="ECO:0000313" key="6">
    <source>
        <dbReference type="Proteomes" id="UP001228376"/>
    </source>
</evidence>
<dbReference type="PANTHER" id="PTHR32114:SF2">
    <property type="entry name" value="ABC TRANSPORTER ABCH.3"/>
    <property type="match status" value="1"/>
</dbReference>
<dbReference type="Gene3D" id="3.40.50.300">
    <property type="entry name" value="P-loop containing nucleotide triphosphate hydrolases"/>
    <property type="match status" value="1"/>
</dbReference>
<keyword evidence="6" id="KW-1185">Reference proteome</keyword>
<dbReference type="InterPro" id="IPR027417">
    <property type="entry name" value="P-loop_NTPase"/>
</dbReference>